<accession>A0ABD3DBB7</accession>
<dbReference type="PANTHER" id="PTHR31900">
    <property type="entry name" value="F-BOX/RNI SUPERFAMILY PROTEIN-RELATED"/>
    <property type="match status" value="1"/>
</dbReference>
<dbReference type="PANTHER" id="PTHR31900:SF34">
    <property type="entry name" value="EMB|CAB62440.1-RELATED"/>
    <property type="match status" value="1"/>
</dbReference>
<dbReference type="InterPro" id="IPR006566">
    <property type="entry name" value="FBD"/>
</dbReference>
<dbReference type="Pfam" id="PF08387">
    <property type="entry name" value="FBD"/>
    <property type="match status" value="1"/>
</dbReference>
<dbReference type="InterPro" id="IPR036047">
    <property type="entry name" value="F-box-like_dom_sf"/>
</dbReference>
<dbReference type="Proteomes" id="UP001632038">
    <property type="component" value="Unassembled WGS sequence"/>
</dbReference>
<dbReference type="AlphaFoldDB" id="A0ABD3DBB7"/>
<dbReference type="Pfam" id="PF00646">
    <property type="entry name" value="F-box"/>
    <property type="match status" value="1"/>
</dbReference>
<dbReference type="InterPro" id="IPR032675">
    <property type="entry name" value="LRR_dom_sf"/>
</dbReference>
<reference evidence="5" key="1">
    <citation type="journal article" date="2024" name="IScience">
        <title>Strigolactones Initiate the Formation of Haustorium-like Structures in Castilleja.</title>
        <authorList>
            <person name="Buerger M."/>
            <person name="Peterson D."/>
            <person name="Chory J."/>
        </authorList>
    </citation>
    <scope>NUCLEOTIDE SEQUENCE [LARGE SCALE GENOMIC DNA]</scope>
</reference>
<dbReference type="SUPFAM" id="SSF81383">
    <property type="entry name" value="F-box domain"/>
    <property type="match status" value="1"/>
</dbReference>
<comment type="caution">
    <text evidence="4">The sequence shown here is derived from an EMBL/GenBank/DDBJ whole genome shotgun (WGS) entry which is preliminary data.</text>
</comment>
<dbReference type="Pfam" id="PF24758">
    <property type="entry name" value="LRR_At5g56370"/>
    <property type="match status" value="1"/>
</dbReference>
<name>A0ABD3DBB7_9LAMI</name>
<evidence type="ECO:0008006" key="6">
    <source>
        <dbReference type="Google" id="ProtNLM"/>
    </source>
</evidence>
<feature type="domain" description="F-box/LRR-repeat protein 15/At3g58940/PEG3-like LRR" evidence="3">
    <location>
        <begin position="116"/>
        <end position="196"/>
    </location>
</feature>
<dbReference type="SUPFAM" id="SSF52047">
    <property type="entry name" value="RNI-like"/>
    <property type="match status" value="1"/>
</dbReference>
<evidence type="ECO:0000313" key="5">
    <source>
        <dbReference type="Proteomes" id="UP001632038"/>
    </source>
</evidence>
<proteinExistence type="predicted"/>
<dbReference type="InterPro" id="IPR053781">
    <property type="entry name" value="F-box_AtFBL13-like"/>
</dbReference>
<feature type="domain" description="F-box" evidence="1">
    <location>
        <begin position="7"/>
        <end position="42"/>
    </location>
</feature>
<feature type="domain" description="FBD" evidence="2">
    <location>
        <begin position="341"/>
        <end position="385"/>
    </location>
</feature>
<organism evidence="4 5">
    <name type="scientific">Castilleja foliolosa</name>
    <dbReference type="NCBI Taxonomy" id="1961234"/>
    <lineage>
        <taxon>Eukaryota</taxon>
        <taxon>Viridiplantae</taxon>
        <taxon>Streptophyta</taxon>
        <taxon>Embryophyta</taxon>
        <taxon>Tracheophyta</taxon>
        <taxon>Spermatophyta</taxon>
        <taxon>Magnoliopsida</taxon>
        <taxon>eudicotyledons</taxon>
        <taxon>Gunneridae</taxon>
        <taxon>Pentapetalae</taxon>
        <taxon>asterids</taxon>
        <taxon>lamiids</taxon>
        <taxon>Lamiales</taxon>
        <taxon>Orobanchaceae</taxon>
        <taxon>Pedicularideae</taxon>
        <taxon>Castillejinae</taxon>
        <taxon>Castilleja</taxon>
    </lineage>
</organism>
<dbReference type="InterPro" id="IPR001810">
    <property type="entry name" value="F-box_dom"/>
</dbReference>
<protein>
    <recommendedName>
        <fullName evidence="6">F-box domain-containing protein</fullName>
    </recommendedName>
</protein>
<evidence type="ECO:0000313" key="4">
    <source>
        <dbReference type="EMBL" id="KAL3638524.1"/>
    </source>
</evidence>
<gene>
    <name evidence="4" type="ORF">CASFOL_017895</name>
</gene>
<dbReference type="Gene3D" id="3.80.10.10">
    <property type="entry name" value="Ribonuclease Inhibitor"/>
    <property type="match status" value="1"/>
</dbReference>
<dbReference type="InterPro" id="IPR055411">
    <property type="entry name" value="LRR_FXL15/At3g58940/PEG3-like"/>
</dbReference>
<dbReference type="EMBL" id="JAVIJP010000019">
    <property type="protein sequence ID" value="KAL3638524.1"/>
    <property type="molecule type" value="Genomic_DNA"/>
</dbReference>
<keyword evidence="5" id="KW-1185">Reference proteome</keyword>
<dbReference type="CDD" id="cd22160">
    <property type="entry name" value="F-box_AtFBL13-like"/>
    <property type="match status" value="1"/>
</dbReference>
<evidence type="ECO:0000259" key="2">
    <source>
        <dbReference type="Pfam" id="PF08387"/>
    </source>
</evidence>
<dbReference type="InterPro" id="IPR050232">
    <property type="entry name" value="FBL13/AtMIF1-like"/>
</dbReference>
<evidence type="ECO:0000259" key="3">
    <source>
        <dbReference type="Pfam" id="PF24758"/>
    </source>
</evidence>
<dbReference type="Gene3D" id="1.20.1280.50">
    <property type="match status" value="1"/>
</dbReference>
<sequence>MSSVDRLSALSDDIICHILSFLPTKDSVATSVLSKRWISMWVHVPTLDFDNETSYSEDITRVISLHKAQNLNTFRLHYDDGGCTLEELQTWMDVVVERNVKFFDFLIDHAFSFYLPSFETLISLTLVCSLCGVPSSLPCLKKLHLRCDYEFDDEDLPRLLSACPVLEELTMEREFGDALYFCKIISPTLKMLTFDFPFNPEEQIEDYDVYDYKLEINAPALRYLHLLDCQSNCISAQMLTSLIDADICLDYYVEVEDDDSYLASVLKFVDSLYNVKSLKLSSGKTFSPRLFGKSTVRFDNLIKLELAIDSIFLNKFLEAADNLEVLIIRQVEDNLKHWIEPEEVPTCVLSHLRTITIEQFGYTEQEFNMILYLLRNAKVLERVKINFRAEIDSEKKSCVFELGSEGYTLSVC</sequence>
<evidence type="ECO:0000259" key="1">
    <source>
        <dbReference type="Pfam" id="PF00646"/>
    </source>
</evidence>